<keyword evidence="1" id="KW-0677">Repeat</keyword>
<dbReference type="Proteomes" id="UP000749646">
    <property type="component" value="Unassembled WGS sequence"/>
</dbReference>
<dbReference type="GO" id="GO:0010608">
    <property type="term" value="P:post-transcriptional regulation of gene expression"/>
    <property type="evidence" value="ECO:0007669"/>
    <property type="project" value="TreeGrafter"/>
</dbReference>
<feature type="domain" description="PUM-HD" evidence="4">
    <location>
        <begin position="19"/>
        <end position="437"/>
    </location>
</feature>
<dbReference type="AlphaFoldDB" id="A0A9P6LRL4"/>
<organism evidence="5 6">
    <name type="scientific">Modicella reniformis</name>
    <dbReference type="NCBI Taxonomy" id="1440133"/>
    <lineage>
        <taxon>Eukaryota</taxon>
        <taxon>Fungi</taxon>
        <taxon>Fungi incertae sedis</taxon>
        <taxon>Mucoromycota</taxon>
        <taxon>Mortierellomycotina</taxon>
        <taxon>Mortierellomycetes</taxon>
        <taxon>Mortierellales</taxon>
        <taxon>Mortierellaceae</taxon>
        <taxon>Modicella</taxon>
    </lineage>
</organism>
<dbReference type="PANTHER" id="PTHR12537">
    <property type="entry name" value="RNA BINDING PROTEIN PUMILIO-RELATED"/>
    <property type="match status" value="1"/>
</dbReference>
<comment type="caution">
    <text evidence="5">The sequence shown here is derived from an EMBL/GenBank/DDBJ whole genome shotgun (WGS) entry which is preliminary data.</text>
</comment>
<gene>
    <name evidence="5" type="ORF">BGZ65_009296</name>
</gene>
<feature type="non-terminal residue" evidence="5">
    <location>
        <position position="1"/>
    </location>
</feature>
<dbReference type="EMBL" id="JAAAHW010010787">
    <property type="protein sequence ID" value="KAF9922882.1"/>
    <property type="molecule type" value="Genomic_DNA"/>
</dbReference>
<evidence type="ECO:0000256" key="1">
    <source>
        <dbReference type="ARBA" id="ARBA00022737"/>
    </source>
</evidence>
<feature type="repeat" description="Pumilio" evidence="2">
    <location>
        <begin position="237"/>
        <end position="276"/>
    </location>
</feature>
<dbReference type="InterPro" id="IPR033133">
    <property type="entry name" value="PUM-HD"/>
</dbReference>
<dbReference type="InterPro" id="IPR011989">
    <property type="entry name" value="ARM-like"/>
</dbReference>
<dbReference type="GO" id="GO:0003730">
    <property type="term" value="F:mRNA 3'-UTR binding"/>
    <property type="evidence" value="ECO:0007669"/>
    <property type="project" value="TreeGrafter"/>
</dbReference>
<dbReference type="OrthoDB" id="668540at2759"/>
<feature type="compositionally biased region" description="Polar residues" evidence="3">
    <location>
        <begin position="335"/>
        <end position="356"/>
    </location>
</feature>
<dbReference type="SMART" id="SM00025">
    <property type="entry name" value="Pumilio"/>
    <property type="match status" value="8"/>
</dbReference>
<dbReference type="GO" id="GO:0005737">
    <property type="term" value="C:cytoplasm"/>
    <property type="evidence" value="ECO:0007669"/>
    <property type="project" value="TreeGrafter"/>
</dbReference>
<dbReference type="SUPFAM" id="SSF48371">
    <property type="entry name" value="ARM repeat"/>
    <property type="match status" value="1"/>
</dbReference>
<dbReference type="Gene3D" id="1.25.10.10">
    <property type="entry name" value="Leucine-rich Repeat Variant"/>
    <property type="match status" value="1"/>
</dbReference>
<evidence type="ECO:0000259" key="4">
    <source>
        <dbReference type="PROSITE" id="PS50303"/>
    </source>
</evidence>
<keyword evidence="6" id="KW-1185">Reference proteome</keyword>
<evidence type="ECO:0000256" key="3">
    <source>
        <dbReference type="SAM" id="MobiDB-lite"/>
    </source>
</evidence>
<dbReference type="PROSITE" id="PS50303">
    <property type="entry name" value="PUM_HD"/>
    <property type="match status" value="1"/>
</dbReference>
<feature type="repeat" description="Pumilio" evidence="2">
    <location>
        <begin position="386"/>
        <end position="428"/>
    </location>
</feature>
<evidence type="ECO:0000256" key="2">
    <source>
        <dbReference type="PROSITE-ProRule" id="PRU00317"/>
    </source>
</evidence>
<dbReference type="PANTHER" id="PTHR12537:SF48">
    <property type="entry name" value="MEIOTIC COILED-COIL PROTEIN 2"/>
    <property type="match status" value="1"/>
</dbReference>
<feature type="repeat" description="Pumilio" evidence="2">
    <location>
        <begin position="125"/>
        <end position="160"/>
    </location>
</feature>
<evidence type="ECO:0000313" key="5">
    <source>
        <dbReference type="EMBL" id="KAF9922882.1"/>
    </source>
</evidence>
<feature type="region of interest" description="Disordered" evidence="3">
    <location>
        <begin position="326"/>
        <end position="356"/>
    </location>
</feature>
<protein>
    <recommendedName>
        <fullName evidence="4">PUM-HD domain-containing protein</fullName>
    </recommendedName>
</protein>
<sequence length="437" mass="47923">MAQVGGFDPNFINQYSHGGQQQGLPPHKHGYRRYSDKPVNLDYQVCIDRILQATDQQASIHLQQKLKTSPPDQKIQIVDAILGAGGSSGRAGQAYILMCNRFGNFLIQRCFEFGTPQQVESLAQAMRGNILTLACDPFGCHVVQKALDTVEEDCKAKIVTEMFRRISQTIIHRYACHVWQKVFEIRWTDAPPAVMTYVNNAVSGKWATVAVDETGSLVVQNIFENCPEHDKRPVLNEILQSVTTIAKGQWGNWVIQHILEHGTPADRAVVTQKVLEDAINLSLDQYASKVIEKTLRTAAQHSSIIAAASLVAAAAAGTANGTNFSVSDKSKDTPVASSTTSAINTTGGQRNSIESTGLPTLTVNGMTIRLTQEDVMTQYISTVCDGVLDRPRIPLIDIAADQYGNYIVQYILMNAGTQHRETCAALIKRHMVSLRGS</sequence>
<name>A0A9P6LRL4_9FUNG</name>
<reference evidence="5" key="1">
    <citation type="journal article" date="2020" name="Fungal Divers.">
        <title>Resolving the Mortierellaceae phylogeny through synthesis of multi-gene phylogenetics and phylogenomics.</title>
        <authorList>
            <person name="Vandepol N."/>
            <person name="Liber J."/>
            <person name="Desiro A."/>
            <person name="Na H."/>
            <person name="Kennedy M."/>
            <person name="Barry K."/>
            <person name="Grigoriev I.V."/>
            <person name="Miller A.N."/>
            <person name="O'Donnell K."/>
            <person name="Stajich J.E."/>
            <person name="Bonito G."/>
        </authorList>
    </citation>
    <scope>NUCLEOTIDE SEQUENCE</scope>
    <source>
        <strain evidence="5">MES-2147</strain>
    </source>
</reference>
<evidence type="ECO:0000313" key="6">
    <source>
        <dbReference type="Proteomes" id="UP000749646"/>
    </source>
</evidence>
<dbReference type="Pfam" id="PF00806">
    <property type="entry name" value="PUF"/>
    <property type="match status" value="8"/>
</dbReference>
<proteinExistence type="predicted"/>
<accession>A0A9P6LRL4</accession>
<dbReference type="InterPro" id="IPR001313">
    <property type="entry name" value="Pumilio_RNA-bd_rpt"/>
</dbReference>
<feature type="repeat" description="Pumilio" evidence="2">
    <location>
        <begin position="201"/>
        <end position="236"/>
    </location>
</feature>
<dbReference type="InterPro" id="IPR016024">
    <property type="entry name" value="ARM-type_fold"/>
</dbReference>
<dbReference type="PROSITE" id="PS50302">
    <property type="entry name" value="PUM"/>
    <property type="match status" value="4"/>
</dbReference>